<feature type="transmembrane region" description="Helical" evidence="1">
    <location>
        <begin position="61"/>
        <end position="83"/>
    </location>
</feature>
<evidence type="ECO:0000313" key="3">
    <source>
        <dbReference type="Proteomes" id="UP000001312"/>
    </source>
</evidence>
<dbReference type="InParanoid" id="A7F4M9"/>
<keyword evidence="3" id="KW-1185">Reference proteome</keyword>
<dbReference type="KEGG" id="ssl:SS1G_12554"/>
<gene>
    <name evidence="2" type="ORF">SS1G_12554</name>
</gene>
<name>A7F4M9_SCLS1</name>
<dbReference type="Proteomes" id="UP000001312">
    <property type="component" value="Unassembled WGS sequence"/>
</dbReference>
<keyword evidence="1" id="KW-1133">Transmembrane helix</keyword>
<dbReference type="EMBL" id="CH476641">
    <property type="protein sequence ID" value="EDN97700.1"/>
    <property type="molecule type" value="Genomic_DNA"/>
</dbReference>
<sequence length="92" mass="10180">MCRVSQISRWLKTRVYDSSQKLGGHRVKGLCCGWAIDEMLFVGGYQICTTAKDLEILTDSAAFSISAGIVLDIAVALYVKVVVFKCGFREEI</sequence>
<protein>
    <submittedName>
        <fullName evidence="2">Uncharacterized protein</fullName>
    </submittedName>
</protein>
<dbReference type="RefSeq" id="XP_001586567.1">
    <property type="nucleotide sequence ID" value="XM_001586517.1"/>
</dbReference>
<keyword evidence="1" id="KW-0812">Transmembrane</keyword>
<keyword evidence="1" id="KW-0472">Membrane</keyword>
<organism evidence="2 3">
    <name type="scientific">Sclerotinia sclerotiorum (strain ATCC 18683 / 1980 / Ss-1)</name>
    <name type="common">White mold</name>
    <name type="synonym">Whetzelinia sclerotiorum</name>
    <dbReference type="NCBI Taxonomy" id="665079"/>
    <lineage>
        <taxon>Eukaryota</taxon>
        <taxon>Fungi</taxon>
        <taxon>Dikarya</taxon>
        <taxon>Ascomycota</taxon>
        <taxon>Pezizomycotina</taxon>
        <taxon>Leotiomycetes</taxon>
        <taxon>Helotiales</taxon>
        <taxon>Sclerotiniaceae</taxon>
        <taxon>Sclerotinia</taxon>
    </lineage>
</organism>
<dbReference type="AlphaFoldDB" id="A7F4M9"/>
<proteinExistence type="predicted"/>
<reference evidence="3" key="1">
    <citation type="journal article" date="2011" name="PLoS Genet.">
        <title>Genomic analysis of the necrotrophic fungal pathogens Sclerotinia sclerotiorum and Botrytis cinerea.</title>
        <authorList>
            <person name="Amselem J."/>
            <person name="Cuomo C.A."/>
            <person name="van Kan J.A."/>
            <person name="Viaud M."/>
            <person name="Benito E.P."/>
            <person name="Couloux A."/>
            <person name="Coutinho P.M."/>
            <person name="de Vries R.P."/>
            <person name="Dyer P.S."/>
            <person name="Fillinger S."/>
            <person name="Fournier E."/>
            <person name="Gout L."/>
            <person name="Hahn M."/>
            <person name="Kohn L."/>
            <person name="Lapalu N."/>
            <person name="Plummer K.M."/>
            <person name="Pradier J.M."/>
            <person name="Quevillon E."/>
            <person name="Sharon A."/>
            <person name="Simon A."/>
            <person name="ten Have A."/>
            <person name="Tudzynski B."/>
            <person name="Tudzynski P."/>
            <person name="Wincker P."/>
            <person name="Andrew M."/>
            <person name="Anthouard V."/>
            <person name="Beever R.E."/>
            <person name="Beffa R."/>
            <person name="Benoit I."/>
            <person name="Bouzid O."/>
            <person name="Brault B."/>
            <person name="Chen Z."/>
            <person name="Choquer M."/>
            <person name="Collemare J."/>
            <person name="Cotton P."/>
            <person name="Danchin E.G."/>
            <person name="Da Silva C."/>
            <person name="Gautier A."/>
            <person name="Giraud C."/>
            <person name="Giraud T."/>
            <person name="Gonzalez C."/>
            <person name="Grossetete S."/>
            <person name="Guldener U."/>
            <person name="Henrissat B."/>
            <person name="Howlett B.J."/>
            <person name="Kodira C."/>
            <person name="Kretschmer M."/>
            <person name="Lappartient A."/>
            <person name="Leroch M."/>
            <person name="Levis C."/>
            <person name="Mauceli E."/>
            <person name="Neuveglise C."/>
            <person name="Oeser B."/>
            <person name="Pearson M."/>
            <person name="Poulain J."/>
            <person name="Poussereau N."/>
            <person name="Quesneville H."/>
            <person name="Rascle C."/>
            <person name="Schumacher J."/>
            <person name="Segurens B."/>
            <person name="Sexton A."/>
            <person name="Silva E."/>
            <person name="Sirven C."/>
            <person name="Soanes D.M."/>
            <person name="Talbot N.J."/>
            <person name="Templeton M."/>
            <person name="Yandava C."/>
            <person name="Yarden O."/>
            <person name="Zeng Q."/>
            <person name="Rollins J.A."/>
            <person name="Lebrun M.H."/>
            <person name="Dickman M."/>
        </authorList>
    </citation>
    <scope>NUCLEOTIDE SEQUENCE [LARGE SCALE GENOMIC DNA]</scope>
    <source>
        <strain evidence="3">ATCC 18683 / 1980 / Ss-1</strain>
    </source>
</reference>
<dbReference type="HOGENOM" id="CLU_2414628_0_0_1"/>
<dbReference type="GeneID" id="5482703"/>
<accession>A7F4M9</accession>
<evidence type="ECO:0000256" key="1">
    <source>
        <dbReference type="SAM" id="Phobius"/>
    </source>
</evidence>
<evidence type="ECO:0000313" key="2">
    <source>
        <dbReference type="EMBL" id="EDN97700.1"/>
    </source>
</evidence>